<evidence type="ECO:0000256" key="1">
    <source>
        <dbReference type="ARBA" id="ARBA00022723"/>
    </source>
</evidence>
<gene>
    <name evidence="7" type="ORF">ASTO00021_LOCUS16658</name>
</gene>
<evidence type="ECO:0000256" key="2">
    <source>
        <dbReference type="ARBA" id="ARBA00022833"/>
    </source>
</evidence>
<dbReference type="InterPro" id="IPR001781">
    <property type="entry name" value="Znf_LIM"/>
</dbReference>
<dbReference type="Pfam" id="PF00412">
    <property type="entry name" value="LIM"/>
    <property type="match status" value="1"/>
</dbReference>
<feature type="region of interest" description="Disordered" evidence="4">
    <location>
        <begin position="255"/>
        <end position="289"/>
    </location>
</feature>
<evidence type="ECO:0000256" key="4">
    <source>
        <dbReference type="SAM" id="MobiDB-lite"/>
    </source>
</evidence>
<dbReference type="Gene3D" id="1.10.418.10">
    <property type="entry name" value="Calponin-like domain"/>
    <property type="match status" value="1"/>
</dbReference>
<feature type="domain" description="LIM zinc-binding" evidence="6">
    <location>
        <begin position="123"/>
        <end position="185"/>
    </location>
</feature>
<evidence type="ECO:0000259" key="6">
    <source>
        <dbReference type="PROSITE" id="PS50023"/>
    </source>
</evidence>
<dbReference type="PANTHER" id="PTHR23167:SF46">
    <property type="entry name" value="EPS15 HOMOLOGY DOMAIN CONTAINING PROTEIN-BINDING PROTEIN 1, ISOFORM F"/>
    <property type="match status" value="1"/>
</dbReference>
<dbReference type="CDD" id="cd09358">
    <property type="entry name" value="LIM_Mical_like"/>
    <property type="match status" value="1"/>
</dbReference>
<protein>
    <recommendedName>
        <fullName evidence="8">LIM zinc-binding domain-containing protein</fullName>
    </recommendedName>
</protein>
<keyword evidence="1 3" id="KW-0479">Metal-binding</keyword>
<dbReference type="SUPFAM" id="SSF57716">
    <property type="entry name" value="Glucocorticoid receptor-like (DNA-binding domain)"/>
    <property type="match status" value="2"/>
</dbReference>
<evidence type="ECO:0000256" key="3">
    <source>
        <dbReference type="PROSITE-ProRule" id="PRU00125"/>
    </source>
</evidence>
<dbReference type="InterPro" id="IPR036872">
    <property type="entry name" value="CH_dom_sf"/>
</dbReference>
<dbReference type="PROSITE" id="PS50021">
    <property type="entry name" value="CH"/>
    <property type="match status" value="1"/>
</dbReference>
<feature type="domain" description="Calponin-homology (CH)" evidence="5">
    <location>
        <begin position="291"/>
        <end position="397"/>
    </location>
</feature>
<dbReference type="InterPro" id="IPR001715">
    <property type="entry name" value="CH_dom"/>
</dbReference>
<dbReference type="InterPro" id="IPR050540">
    <property type="entry name" value="F-actin_Monoox_Mical"/>
</dbReference>
<feature type="compositionally biased region" description="Low complexity" evidence="4">
    <location>
        <begin position="272"/>
        <end position="283"/>
    </location>
</feature>
<dbReference type="PROSITE" id="PS50023">
    <property type="entry name" value="LIM_DOMAIN_2"/>
    <property type="match status" value="1"/>
</dbReference>
<dbReference type="AlphaFoldDB" id="A0A7S3V257"/>
<dbReference type="Gene3D" id="2.10.110.10">
    <property type="entry name" value="Cysteine Rich Protein"/>
    <property type="match status" value="1"/>
</dbReference>
<dbReference type="SMART" id="SM00033">
    <property type="entry name" value="CH"/>
    <property type="match status" value="1"/>
</dbReference>
<dbReference type="Pfam" id="PF00307">
    <property type="entry name" value="CH"/>
    <property type="match status" value="1"/>
</dbReference>
<proteinExistence type="predicted"/>
<name>A0A7S3V257_9STRA</name>
<sequence>MGNQQFCCGERDKGNSAANKEFPPIFPCQVPQESETTDALAFDSKIQKQKPAEYNNNSICSVNIDKGKTYEDKIEIARETPVIFSQKIKGKSEAANENLAISDTVNVSKRKSIFEQKTNAANCKCARCGKTVYKMEELRVDGQVLHAACFKCEHSNCHKKLSTGNFAAISSKYFCKTHYIQLFQQSGGSYDVFGDSGFCKSEIVTSSKPKPSHNGKITAGLSNNKAKPSFHTEDFAWLNRGKSFKYPTTLKKPNSFVKRQQVQKEKENDTVPSKSNSKPQSQQPKKKFQLKTAKSELLIYCQTRISAYPNVTVINFTKSWIDGKAFCALVHSYAPLSIDLQQMERNTSLQNCQLAFSTAETVFGVPKLLDAGDVAGNSFIDAKSIMTYILTLRKKCAGFGQMK</sequence>
<keyword evidence="2 3" id="KW-0862">Zinc</keyword>
<dbReference type="EMBL" id="HBIN01021728">
    <property type="protein sequence ID" value="CAE0446667.1"/>
    <property type="molecule type" value="Transcribed_RNA"/>
</dbReference>
<evidence type="ECO:0008006" key="8">
    <source>
        <dbReference type="Google" id="ProtNLM"/>
    </source>
</evidence>
<dbReference type="GO" id="GO:0046872">
    <property type="term" value="F:metal ion binding"/>
    <property type="evidence" value="ECO:0007669"/>
    <property type="project" value="UniProtKB-KW"/>
</dbReference>
<evidence type="ECO:0000259" key="5">
    <source>
        <dbReference type="PROSITE" id="PS50021"/>
    </source>
</evidence>
<keyword evidence="3" id="KW-0440">LIM domain</keyword>
<evidence type="ECO:0000313" key="7">
    <source>
        <dbReference type="EMBL" id="CAE0446667.1"/>
    </source>
</evidence>
<accession>A0A7S3V257</accession>
<dbReference type="PANTHER" id="PTHR23167">
    <property type="entry name" value="CALPONIN HOMOLOGY DOMAIN-CONTAINING PROTEIN DDB_G0272472-RELATED"/>
    <property type="match status" value="1"/>
</dbReference>
<dbReference type="SUPFAM" id="SSF47576">
    <property type="entry name" value="Calponin-homology domain, CH-domain"/>
    <property type="match status" value="1"/>
</dbReference>
<dbReference type="SMART" id="SM00132">
    <property type="entry name" value="LIM"/>
    <property type="match status" value="1"/>
</dbReference>
<organism evidence="7">
    <name type="scientific">Aplanochytrium stocchinoi</name>
    <dbReference type="NCBI Taxonomy" id="215587"/>
    <lineage>
        <taxon>Eukaryota</taxon>
        <taxon>Sar</taxon>
        <taxon>Stramenopiles</taxon>
        <taxon>Bigyra</taxon>
        <taxon>Labyrinthulomycetes</taxon>
        <taxon>Thraustochytrida</taxon>
        <taxon>Thraustochytriidae</taxon>
        <taxon>Aplanochytrium</taxon>
    </lineage>
</organism>
<reference evidence="7" key="1">
    <citation type="submission" date="2021-01" db="EMBL/GenBank/DDBJ databases">
        <authorList>
            <person name="Corre E."/>
            <person name="Pelletier E."/>
            <person name="Niang G."/>
            <person name="Scheremetjew M."/>
            <person name="Finn R."/>
            <person name="Kale V."/>
            <person name="Holt S."/>
            <person name="Cochrane G."/>
            <person name="Meng A."/>
            <person name="Brown T."/>
            <person name="Cohen L."/>
        </authorList>
    </citation>
    <scope>NUCLEOTIDE SEQUENCE</scope>
    <source>
        <strain evidence="7">GSBS06</strain>
    </source>
</reference>